<evidence type="ECO:0000256" key="3">
    <source>
        <dbReference type="ARBA" id="ARBA00022692"/>
    </source>
</evidence>
<dbReference type="PANTHER" id="PTHR30250:SF21">
    <property type="entry name" value="LIPID II FLIPPASE MURJ"/>
    <property type="match status" value="1"/>
</dbReference>
<evidence type="ECO:0000256" key="2">
    <source>
        <dbReference type="ARBA" id="ARBA00022475"/>
    </source>
</evidence>
<feature type="transmembrane region" description="Helical" evidence="6">
    <location>
        <begin position="40"/>
        <end position="57"/>
    </location>
</feature>
<dbReference type="PIRSF" id="PIRSF038958">
    <property type="entry name" value="PG_synth_SpoVB"/>
    <property type="match status" value="1"/>
</dbReference>
<protein>
    <submittedName>
        <fullName evidence="7">Stage V sporulation protein B</fullName>
    </submittedName>
</protein>
<evidence type="ECO:0000256" key="4">
    <source>
        <dbReference type="ARBA" id="ARBA00022989"/>
    </source>
</evidence>
<feature type="transmembrane region" description="Helical" evidence="6">
    <location>
        <begin position="12"/>
        <end position="34"/>
    </location>
</feature>
<keyword evidence="4 6" id="KW-1133">Transmembrane helix</keyword>
<feature type="transmembrane region" description="Helical" evidence="6">
    <location>
        <begin position="482"/>
        <end position="505"/>
    </location>
</feature>
<feature type="transmembrane region" description="Helical" evidence="6">
    <location>
        <begin position="181"/>
        <end position="205"/>
    </location>
</feature>
<evidence type="ECO:0000313" key="8">
    <source>
        <dbReference type="Proteomes" id="UP000295325"/>
    </source>
</evidence>
<feature type="transmembrane region" description="Helical" evidence="6">
    <location>
        <begin position="327"/>
        <end position="346"/>
    </location>
</feature>
<feature type="transmembrane region" description="Helical" evidence="6">
    <location>
        <begin position="90"/>
        <end position="114"/>
    </location>
</feature>
<feature type="transmembrane region" description="Helical" evidence="6">
    <location>
        <begin position="358"/>
        <end position="377"/>
    </location>
</feature>
<dbReference type="InterPro" id="IPR050833">
    <property type="entry name" value="Poly_Biosynth_Transport"/>
</dbReference>
<dbReference type="EMBL" id="SOAZ01000007">
    <property type="protein sequence ID" value="TDT61353.1"/>
    <property type="molecule type" value="Genomic_DNA"/>
</dbReference>
<feature type="transmembrane region" description="Helical" evidence="6">
    <location>
        <begin position="411"/>
        <end position="436"/>
    </location>
</feature>
<evidence type="ECO:0000256" key="1">
    <source>
        <dbReference type="ARBA" id="ARBA00004651"/>
    </source>
</evidence>
<dbReference type="InterPro" id="IPR024923">
    <property type="entry name" value="PG_synth_SpoVB"/>
</dbReference>
<feature type="transmembrane region" description="Helical" evidence="6">
    <location>
        <begin position="285"/>
        <end position="306"/>
    </location>
</feature>
<dbReference type="RefSeq" id="WP_133627831.1">
    <property type="nucleotide sequence ID" value="NZ_SOAZ01000007.1"/>
</dbReference>
<dbReference type="PANTHER" id="PTHR30250">
    <property type="entry name" value="PST FAMILY PREDICTED COLANIC ACID TRANSPORTER"/>
    <property type="match status" value="1"/>
</dbReference>
<reference evidence="7 8" key="1">
    <citation type="submission" date="2019-03" db="EMBL/GenBank/DDBJ databases">
        <title>Genomic Encyclopedia of Type Strains, Phase IV (KMG-IV): sequencing the most valuable type-strain genomes for metagenomic binning, comparative biology and taxonomic classification.</title>
        <authorList>
            <person name="Goeker M."/>
        </authorList>
    </citation>
    <scope>NUCLEOTIDE SEQUENCE [LARGE SCALE GENOMIC DNA]</scope>
    <source>
        <strain evidence="7 8">DSM 24455</strain>
    </source>
</reference>
<name>A0A4R7KRV3_9CLOT</name>
<proteinExistence type="predicted"/>
<keyword evidence="8" id="KW-1185">Reference proteome</keyword>
<keyword evidence="2" id="KW-1003">Cell membrane</keyword>
<feature type="transmembrane region" description="Helical" evidence="6">
    <location>
        <begin position="448"/>
        <end position="470"/>
    </location>
</feature>
<accession>A0A4R7KRV3</accession>
<comment type="subcellular location">
    <subcellularLocation>
        <location evidence="1">Cell membrane</location>
        <topology evidence="1">Multi-pass membrane protein</topology>
    </subcellularLocation>
</comment>
<gene>
    <name evidence="7" type="ORF">EDD71_10779</name>
</gene>
<keyword evidence="3 6" id="KW-0812">Transmembrane</keyword>
<keyword evidence="5 6" id="KW-0472">Membrane</keyword>
<feature type="transmembrane region" description="Helical" evidence="6">
    <location>
        <begin position="384"/>
        <end position="405"/>
    </location>
</feature>
<feature type="transmembrane region" description="Helical" evidence="6">
    <location>
        <begin position="120"/>
        <end position="137"/>
    </location>
</feature>
<organism evidence="7 8">
    <name type="scientific">Fonticella tunisiensis</name>
    <dbReference type="NCBI Taxonomy" id="1096341"/>
    <lineage>
        <taxon>Bacteria</taxon>
        <taxon>Bacillati</taxon>
        <taxon>Bacillota</taxon>
        <taxon>Clostridia</taxon>
        <taxon>Eubacteriales</taxon>
        <taxon>Clostridiaceae</taxon>
        <taxon>Fonticella</taxon>
    </lineage>
</organism>
<dbReference type="CDD" id="cd13124">
    <property type="entry name" value="MATE_SpoVB_like"/>
    <property type="match status" value="1"/>
</dbReference>
<feature type="transmembrane region" description="Helical" evidence="6">
    <location>
        <begin position="157"/>
        <end position="175"/>
    </location>
</feature>
<dbReference type="Pfam" id="PF01943">
    <property type="entry name" value="Polysacc_synt"/>
    <property type="match status" value="1"/>
</dbReference>
<comment type="caution">
    <text evidence="7">The sequence shown here is derived from an EMBL/GenBank/DDBJ whole genome shotgun (WGS) entry which is preliminary data.</text>
</comment>
<dbReference type="OrthoDB" id="9775950at2"/>
<evidence type="ECO:0000313" key="7">
    <source>
        <dbReference type="EMBL" id="TDT61353.1"/>
    </source>
</evidence>
<dbReference type="GO" id="GO:0005886">
    <property type="term" value="C:plasma membrane"/>
    <property type="evidence" value="ECO:0007669"/>
    <property type="project" value="UniProtKB-SubCell"/>
</dbReference>
<evidence type="ECO:0000256" key="5">
    <source>
        <dbReference type="ARBA" id="ARBA00023136"/>
    </source>
</evidence>
<sequence length="545" mass="59841">MKKQSTIGGFAYLSVAVLIVKVLSLLYLPVLVAILGDEGYGVYAASYQIFVVIYAVTNSGLPQSISKLVSELTAVGNYKDAVKVFKMSRALLICLGFIVSVLFFIFAKSIAAAVHYPRSYLGVLALAPTIFFSTINTSYRGYFQGRGNMAPTAVSQVIEQVINIVFTLILAYAFIRHSLEAAVGGGAFATSIAALFTSLFLVHLYRKNKESKIVRMHDPSVKRYSNKQLFKRILNCSIPLSAYTLMYNLGNIIDLSNTKARLLHAGFLESEATKLFGFLTKYNQLIGIPNAIITSLSVAILPAIAAAAARNDRDEVIDKIEMAFKTCFLISIPSAVGLSILSYPIYRLMKFGGGSYVMLYGAYVLVLMSAVQVFSTILQGLGRLYLVSSFLIIGIAGKIITNYFVVAIPDINILGAIIGNTIYYLIPLVLGNIILVKTINNKTNVFVYAVRPAIASGIMGIGIYGIYTVLHYVISFISSGYISYAVPALICIVLGEYVYFVSLIFMKGITSEDLNILPERLRKFIPKHMMDLIKKREKTGQYIDN</sequence>
<feature type="transmembrane region" description="Helical" evidence="6">
    <location>
        <begin position="233"/>
        <end position="253"/>
    </location>
</feature>
<dbReference type="Proteomes" id="UP000295325">
    <property type="component" value="Unassembled WGS sequence"/>
</dbReference>
<evidence type="ECO:0000256" key="6">
    <source>
        <dbReference type="SAM" id="Phobius"/>
    </source>
</evidence>
<dbReference type="InterPro" id="IPR002797">
    <property type="entry name" value="Polysacc_synth"/>
</dbReference>
<dbReference type="AlphaFoldDB" id="A0A4R7KRV3"/>